<evidence type="ECO:0000313" key="7">
    <source>
        <dbReference type="Proteomes" id="UP000649617"/>
    </source>
</evidence>
<dbReference type="GO" id="GO:0006729">
    <property type="term" value="P:tetrahydrobiopterin biosynthetic process"/>
    <property type="evidence" value="ECO:0007669"/>
    <property type="project" value="InterPro"/>
</dbReference>
<dbReference type="EMBL" id="CAJNIZ010009458">
    <property type="protein sequence ID" value="CAE7281994.1"/>
    <property type="molecule type" value="Genomic_DNA"/>
</dbReference>
<comment type="similarity">
    <text evidence="2">Belongs to the pterin-4-alpha-carbinolamine dehydratase family.</text>
</comment>
<evidence type="ECO:0000256" key="3">
    <source>
        <dbReference type="ARBA" id="ARBA00013252"/>
    </source>
</evidence>
<dbReference type="InterPro" id="IPR036428">
    <property type="entry name" value="PCD_sf"/>
</dbReference>
<dbReference type="PANTHER" id="PTHR12599:SF0">
    <property type="entry name" value="PTERIN-4-ALPHA-CARBINOLAMINE DEHYDRATASE"/>
    <property type="match status" value="1"/>
</dbReference>
<gene>
    <name evidence="6" type="primary">PDL2</name>
    <name evidence="6" type="ORF">SPIL2461_LOCUS6323</name>
</gene>
<reference evidence="6" key="1">
    <citation type="submission" date="2021-02" db="EMBL/GenBank/DDBJ databases">
        <authorList>
            <person name="Dougan E. K."/>
            <person name="Rhodes N."/>
            <person name="Thang M."/>
            <person name="Chan C."/>
        </authorList>
    </citation>
    <scope>NUCLEOTIDE SEQUENCE</scope>
</reference>
<evidence type="ECO:0000256" key="4">
    <source>
        <dbReference type="ARBA" id="ARBA00023239"/>
    </source>
</evidence>
<dbReference type="Proteomes" id="UP000649617">
    <property type="component" value="Unassembled WGS sequence"/>
</dbReference>
<dbReference type="SUPFAM" id="SSF55248">
    <property type="entry name" value="PCD-like"/>
    <property type="match status" value="1"/>
</dbReference>
<name>A0A812N154_SYMPI</name>
<evidence type="ECO:0000256" key="2">
    <source>
        <dbReference type="ARBA" id="ARBA00006472"/>
    </source>
</evidence>
<proteinExistence type="inferred from homology"/>
<dbReference type="InterPro" id="IPR001533">
    <property type="entry name" value="Pterin_deHydtase"/>
</dbReference>
<dbReference type="EC" id="4.2.1.96" evidence="3"/>
<dbReference type="Gene3D" id="3.30.1360.20">
    <property type="entry name" value="Transcriptional coactivator/pterin dehydratase"/>
    <property type="match status" value="1"/>
</dbReference>
<protein>
    <recommendedName>
        <fullName evidence="3">4a-hydroxytetrahydrobiopterin dehydratase</fullName>
        <ecNumber evidence="3">4.2.1.96</ecNumber>
    </recommendedName>
    <alternativeName>
        <fullName evidence="5">4-alpha-hydroxy-tetrahydropterin dehydratase</fullName>
    </alternativeName>
</protein>
<keyword evidence="7" id="KW-1185">Reference proteome</keyword>
<sequence length="219" mass="23276">MLATGRYHIDCAERIGIPGGDATNKIQHKPLTTLPAQAMLDEGLEVTENFLPDGPVTIGITSGASGPRTAALPAMEEKPAEGGLAVKAAARVGAVQDKSCKIGGCCGKDTPGLSREEVLERISSLPNWTLSPDGASISRCFVAKNWAAAMNFLNEVSTLAESEGHHPDVHITSYRNVRVDLSTHAIGGLSLPDFVLAAKVDEIKVEYSPKWLKEHGPRE</sequence>
<evidence type="ECO:0000313" key="6">
    <source>
        <dbReference type="EMBL" id="CAE7281994.1"/>
    </source>
</evidence>
<keyword evidence="4" id="KW-0456">Lyase</keyword>
<evidence type="ECO:0000256" key="1">
    <source>
        <dbReference type="ARBA" id="ARBA00001554"/>
    </source>
</evidence>
<dbReference type="OrthoDB" id="277398at2759"/>
<comment type="caution">
    <text evidence="6">The sequence shown here is derived from an EMBL/GenBank/DDBJ whole genome shotgun (WGS) entry which is preliminary data.</text>
</comment>
<accession>A0A812N154</accession>
<dbReference type="GO" id="GO:0008124">
    <property type="term" value="F:4-alpha-hydroxytetrahydrobiopterin dehydratase activity"/>
    <property type="evidence" value="ECO:0007669"/>
    <property type="project" value="UniProtKB-EC"/>
</dbReference>
<organism evidence="6 7">
    <name type="scientific">Symbiodinium pilosum</name>
    <name type="common">Dinoflagellate</name>
    <dbReference type="NCBI Taxonomy" id="2952"/>
    <lineage>
        <taxon>Eukaryota</taxon>
        <taxon>Sar</taxon>
        <taxon>Alveolata</taxon>
        <taxon>Dinophyceae</taxon>
        <taxon>Suessiales</taxon>
        <taxon>Symbiodiniaceae</taxon>
        <taxon>Symbiodinium</taxon>
    </lineage>
</organism>
<dbReference type="AlphaFoldDB" id="A0A812N154"/>
<dbReference type="PANTHER" id="PTHR12599">
    <property type="entry name" value="PTERIN-4-ALPHA-CARBINOLAMINE DEHYDRATASE"/>
    <property type="match status" value="1"/>
</dbReference>
<dbReference type="Pfam" id="PF01329">
    <property type="entry name" value="Pterin_4a"/>
    <property type="match status" value="1"/>
</dbReference>
<comment type="catalytic activity">
    <reaction evidence="1">
        <text>(4aS,6R)-4a-hydroxy-L-erythro-5,6,7,8-tetrahydrobiopterin = (6R)-L-erythro-6,7-dihydrobiopterin + H2O</text>
        <dbReference type="Rhea" id="RHEA:11920"/>
        <dbReference type="ChEBI" id="CHEBI:15377"/>
        <dbReference type="ChEBI" id="CHEBI:15642"/>
        <dbReference type="ChEBI" id="CHEBI:43120"/>
        <dbReference type="EC" id="4.2.1.96"/>
    </reaction>
</comment>
<evidence type="ECO:0000256" key="5">
    <source>
        <dbReference type="ARBA" id="ARBA00030497"/>
    </source>
</evidence>